<evidence type="ECO:0000313" key="3">
    <source>
        <dbReference type="Proteomes" id="UP000199524"/>
    </source>
</evidence>
<evidence type="ECO:0008006" key="4">
    <source>
        <dbReference type="Google" id="ProtNLM"/>
    </source>
</evidence>
<evidence type="ECO:0000256" key="1">
    <source>
        <dbReference type="SAM" id="SignalP"/>
    </source>
</evidence>
<dbReference type="AlphaFoldDB" id="A0A1H1Q7K5"/>
<dbReference type="InterPro" id="IPR022053">
    <property type="entry name" value="DUF3613"/>
</dbReference>
<feature type="chain" id="PRO_5009257401" description="DUF3613 domain-containing protein" evidence="1">
    <location>
        <begin position="21"/>
        <end position="88"/>
    </location>
</feature>
<reference evidence="3" key="1">
    <citation type="submission" date="2016-10" db="EMBL/GenBank/DDBJ databases">
        <authorList>
            <person name="Varghese N."/>
            <person name="Submissions S."/>
        </authorList>
    </citation>
    <scope>NUCLEOTIDE SEQUENCE [LARGE SCALE GENOMIC DNA]</scope>
    <source>
        <strain evidence="3">ATCC 23835</strain>
    </source>
</reference>
<dbReference type="RefSeq" id="WP_090202479.1">
    <property type="nucleotide sequence ID" value="NZ_LT629777.1"/>
</dbReference>
<proteinExistence type="predicted"/>
<dbReference type="Proteomes" id="UP000199524">
    <property type="component" value="Chromosome I"/>
</dbReference>
<gene>
    <name evidence="2" type="ORF">SAMN05216598_0821</name>
</gene>
<feature type="signal peptide" evidence="1">
    <location>
        <begin position="1"/>
        <end position="20"/>
    </location>
</feature>
<keyword evidence="1" id="KW-0732">Signal</keyword>
<dbReference type="Pfam" id="PF12266">
    <property type="entry name" value="DUF3613"/>
    <property type="match status" value="1"/>
</dbReference>
<dbReference type="GeneID" id="300205854"/>
<name>A0A1H1Q7K5_9PSED</name>
<sequence>MKYRAGFALGCLLSSLTVQAIEPGPSSGYQAQTEAWLQLQPKGQERSPTPQVVTPSEREQILQRWLDSYKHPIPDFFKQDEGGSLKGN</sequence>
<protein>
    <recommendedName>
        <fullName evidence="4">DUF3613 domain-containing protein</fullName>
    </recommendedName>
</protein>
<evidence type="ECO:0000313" key="2">
    <source>
        <dbReference type="EMBL" id="SDS19498.1"/>
    </source>
</evidence>
<dbReference type="EMBL" id="LT629777">
    <property type="protein sequence ID" value="SDS19498.1"/>
    <property type="molecule type" value="Genomic_DNA"/>
</dbReference>
<keyword evidence="3" id="KW-1185">Reference proteome</keyword>
<organism evidence="2 3">
    <name type="scientific">Pseudomonas asplenii</name>
    <dbReference type="NCBI Taxonomy" id="53407"/>
    <lineage>
        <taxon>Bacteria</taxon>
        <taxon>Pseudomonadati</taxon>
        <taxon>Pseudomonadota</taxon>
        <taxon>Gammaproteobacteria</taxon>
        <taxon>Pseudomonadales</taxon>
        <taxon>Pseudomonadaceae</taxon>
        <taxon>Pseudomonas</taxon>
    </lineage>
</organism>
<accession>A0A1H1Q7K5</accession>